<dbReference type="SUPFAM" id="SSF48113">
    <property type="entry name" value="Heme-dependent peroxidases"/>
    <property type="match status" value="1"/>
</dbReference>
<evidence type="ECO:0000256" key="6">
    <source>
        <dbReference type="ARBA" id="ARBA00023157"/>
    </source>
</evidence>
<dbReference type="Pfam" id="PF03098">
    <property type="entry name" value="An_peroxidase"/>
    <property type="match status" value="1"/>
</dbReference>
<dbReference type="InterPro" id="IPR019791">
    <property type="entry name" value="Haem_peroxidase_animal"/>
</dbReference>
<dbReference type="PANTHER" id="PTHR11475:SF61">
    <property type="entry name" value="PEROXIDASE MLT-7"/>
    <property type="match status" value="1"/>
</dbReference>
<dbReference type="PROSITE" id="PS51670">
    <property type="entry name" value="SHKT"/>
    <property type="match status" value="1"/>
</dbReference>
<keyword evidence="7" id="KW-0349">Heme</keyword>
<keyword evidence="3 11" id="KW-0560">Oxidoreductase</keyword>
<dbReference type="InterPro" id="IPR003582">
    <property type="entry name" value="ShKT_dom"/>
</dbReference>
<evidence type="ECO:0000256" key="7">
    <source>
        <dbReference type="PIRSR" id="PIRSR619791-2"/>
    </source>
</evidence>
<keyword evidence="6 8" id="KW-1015">Disulfide bond</keyword>
<dbReference type="PROSITE" id="PS50292">
    <property type="entry name" value="PEROXIDASE_3"/>
    <property type="match status" value="1"/>
</dbReference>
<dbReference type="Gene3D" id="1.10.640.10">
    <property type="entry name" value="Haem peroxidase domain superfamily, animal type"/>
    <property type="match status" value="1"/>
</dbReference>
<dbReference type="GO" id="GO:0140825">
    <property type="term" value="F:lactoperoxidase activity"/>
    <property type="evidence" value="ECO:0007669"/>
    <property type="project" value="UniProtKB-EC"/>
</dbReference>
<reference evidence="11" key="1">
    <citation type="submission" date="2022-01" db="EMBL/GenBank/DDBJ databases">
        <title>Genome Sequence Resource for Two Populations of Ditylenchus destructor, the Migratory Endoparasitic Phytonematode.</title>
        <authorList>
            <person name="Zhang H."/>
            <person name="Lin R."/>
            <person name="Xie B."/>
        </authorList>
    </citation>
    <scope>NUCLEOTIDE SEQUENCE</scope>
    <source>
        <strain evidence="11">BazhouSP</strain>
    </source>
</reference>
<keyword evidence="7" id="KW-0408">Iron</keyword>
<evidence type="ECO:0000256" key="5">
    <source>
        <dbReference type="ARBA" id="ARBA00022729"/>
    </source>
</evidence>
<dbReference type="InterPro" id="IPR037120">
    <property type="entry name" value="Haem_peroxidase_sf_animal"/>
</dbReference>
<comment type="caution">
    <text evidence="8">Lacks conserved residue(s) required for the propagation of feature annotation.</text>
</comment>
<feature type="binding site" description="axial binding residue" evidence="7">
    <location>
        <position position="673"/>
    </location>
    <ligand>
        <name>heme b</name>
        <dbReference type="ChEBI" id="CHEBI:60344"/>
    </ligand>
    <ligandPart>
        <name>Fe</name>
        <dbReference type="ChEBI" id="CHEBI:18248"/>
    </ligandPart>
</feature>
<evidence type="ECO:0000256" key="3">
    <source>
        <dbReference type="ARBA" id="ARBA00022559"/>
    </source>
</evidence>
<keyword evidence="3 11" id="KW-0575">Peroxidase</keyword>
<keyword evidence="12" id="KW-1185">Reference proteome</keyword>
<dbReference type="EMBL" id="JAKKPZ010000021">
    <property type="protein sequence ID" value="KAI1711553.1"/>
    <property type="molecule type" value="Genomic_DNA"/>
</dbReference>
<evidence type="ECO:0000313" key="11">
    <source>
        <dbReference type="EMBL" id="KAI1711553.1"/>
    </source>
</evidence>
<evidence type="ECO:0000256" key="8">
    <source>
        <dbReference type="PROSITE-ProRule" id="PRU01005"/>
    </source>
</evidence>
<dbReference type="GO" id="GO:0046872">
    <property type="term" value="F:metal ion binding"/>
    <property type="evidence" value="ECO:0007669"/>
    <property type="project" value="UniProtKB-KW"/>
</dbReference>
<evidence type="ECO:0000259" key="10">
    <source>
        <dbReference type="PROSITE" id="PS51670"/>
    </source>
</evidence>
<evidence type="ECO:0000256" key="9">
    <source>
        <dbReference type="SAM" id="MobiDB-lite"/>
    </source>
</evidence>
<dbReference type="GO" id="GO:0020037">
    <property type="term" value="F:heme binding"/>
    <property type="evidence" value="ECO:0007669"/>
    <property type="project" value="InterPro"/>
</dbReference>
<feature type="disulfide bond" evidence="8">
    <location>
        <begin position="206"/>
        <end position="240"/>
    </location>
</feature>
<comment type="catalytic activity">
    <reaction evidence="1">
        <text>2 a phenolic donor + H2O2 = 2 a phenolic radical donor + 2 H2O</text>
        <dbReference type="Rhea" id="RHEA:56136"/>
        <dbReference type="ChEBI" id="CHEBI:15377"/>
        <dbReference type="ChEBI" id="CHEBI:16240"/>
        <dbReference type="ChEBI" id="CHEBI:139520"/>
        <dbReference type="ChEBI" id="CHEBI:139521"/>
        <dbReference type="EC" id="1.11.1.7"/>
    </reaction>
</comment>
<organism evidence="11 12">
    <name type="scientific">Ditylenchus destructor</name>
    <dbReference type="NCBI Taxonomy" id="166010"/>
    <lineage>
        <taxon>Eukaryota</taxon>
        <taxon>Metazoa</taxon>
        <taxon>Ecdysozoa</taxon>
        <taxon>Nematoda</taxon>
        <taxon>Chromadorea</taxon>
        <taxon>Rhabditida</taxon>
        <taxon>Tylenchina</taxon>
        <taxon>Tylenchomorpha</taxon>
        <taxon>Sphaerularioidea</taxon>
        <taxon>Anguinidae</taxon>
        <taxon>Anguininae</taxon>
        <taxon>Ditylenchus</taxon>
    </lineage>
</organism>
<proteinExistence type="predicted"/>
<evidence type="ECO:0000313" key="12">
    <source>
        <dbReference type="Proteomes" id="UP001201812"/>
    </source>
</evidence>
<evidence type="ECO:0000256" key="4">
    <source>
        <dbReference type="ARBA" id="ARBA00022723"/>
    </source>
</evidence>
<dbReference type="FunFam" id="1.10.640.10:FF:000007">
    <property type="entry name" value="Peroxidase mlt-7"/>
    <property type="match status" value="1"/>
</dbReference>
<dbReference type="PRINTS" id="PR00457">
    <property type="entry name" value="ANPEROXIDASE"/>
</dbReference>
<dbReference type="PANTHER" id="PTHR11475">
    <property type="entry name" value="OXIDASE/PEROXIDASE"/>
    <property type="match status" value="1"/>
</dbReference>
<comment type="caution">
    <text evidence="11">The sequence shown here is derived from an EMBL/GenBank/DDBJ whole genome shotgun (WGS) entry which is preliminary data.</text>
</comment>
<evidence type="ECO:0000256" key="1">
    <source>
        <dbReference type="ARBA" id="ARBA00000189"/>
    </source>
</evidence>
<protein>
    <recommendedName>
        <fullName evidence="2">peroxidase</fullName>
        <ecNumber evidence="2">1.11.1.7</ecNumber>
    </recommendedName>
</protein>
<dbReference type="GO" id="GO:0006979">
    <property type="term" value="P:response to oxidative stress"/>
    <property type="evidence" value="ECO:0007669"/>
    <property type="project" value="InterPro"/>
</dbReference>
<dbReference type="Pfam" id="PF01549">
    <property type="entry name" value="ShK"/>
    <property type="match status" value="1"/>
</dbReference>
<accession>A0AAD4R5H6</accession>
<keyword evidence="5" id="KW-0732">Signal</keyword>
<name>A0AAD4R5H6_9BILA</name>
<feature type="region of interest" description="Disordered" evidence="9">
    <location>
        <begin position="92"/>
        <end position="115"/>
    </location>
</feature>
<gene>
    <name evidence="11" type="ORF">DdX_10014</name>
</gene>
<dbReference type="Proteomes" id="UP001201812">
    <property type="component" value="Unassembled WGS sequence"/>
</dbReference>
<dbReference type="EC" id="1.11.1.7" evidence="2"/>
<evidence type="ECO:0000256" key="2">
    <source>
        <dbReference type="ARBA" id="ARBA00012313"/>
    </source>
</evidence>
<dbReference type="GO" id="GO:0005615">
    <property type="term" value="C:extracellular space"/>
    <property type="evidence" value="ECO:0007669"/>
    <property type="project" value="TreeGrafter"/>
</dbReference>
<sequence length="904" mass="99549">MPLSSHIRESSALSRLEPNWLVRVISQNFSTQESGVTKFSNSCGLKLFSRTCPLPAAIIQSFVSVITKLPPRAISGFSWISPGLLYHNRGRAAKEPQELQRPRLKPENRLDPENRCPQPKFGSITFQLAKVSRSRKMLQPRLAESQAIYVKDDRSCNGKSTRRCQGRRMGQDVKICLFLVAILFPVSFAQLKSPKTFEFKCQPNGCCDQHEWCRFWASIGECKTNSDWMISNCQLACSTCTLPPAPAPSPSNTETQSSRNATSEGSFLFEYFEEMKKMTLKTTLESVGGSSSSSSNVAAAGSCSQIAENPENAAEQMASSNLVNPVEEIGSRTLLSIDDVTKAVSSGCVPQLASGDCSQALCYHLSYRSLDGVCNNLKKPLLGAAFRTYIRLLPPEYDNGFSEPAASIKNNRPTVREASRVLLSSAQVVTHESFNSLLMQWGQFMSHDMAKTTLQPTANCASCDPVPSKCVPVTISDKDTNAAFKQKKCLKISRSAPVCGTGTASAPRQQLNENTAFVDGSQIYGSSSKDLHKFREGRTGFLKMSRFNNQMVLPFDQSKCTSESSCSASFTAGDIRANLFLGLSSMHILFAREHNRVASALQRINPSWSGDRLFQEARKIVGAEIQSVLYKEFLPKVLGSSFDKLLGPYKGYDPQVDPTISNVFTTSAYRFGHGMLLESYPRLMEGGNPISQGPFQFGDAVFKSNKILWEGGIDPILRGFWNTAVKRPHRMTTAITEKMFGSTDLGSLNIMRGREHGIPAYNKWRKFCGLAPASTFEDLKTQILDSTVRSALADNYPTPDDVDLYVGAMVEDPVVGGLVGTTLACIIGDQFKRTRDGDRFYFENKGVFTPSQLAEIQKSSLSRVLCDNGDAITEVPSQAFLVPKAAPLVPCSQVPQMDFSKWKE</sequence>
<dbReference type="CDD" id="cd09823">
    <property type="entry name" value="peroxinectin_like"/>
    <property type="match status" value="1"/>
</dbReference>
<dbReference type="InterPro" id="IPR010255">
    <property type="entry name" value="Haem_peroxidase_sf"/>
</dbReference>
<dbReference type="AlphaFoldDB" id="A0AAD4R5H6"/>
<dbReference type="SMART" id="SM00254">
    <property type="entry name" value="ShKT"/>
    <property type="match status" value="1"/>
</dbReference>
<feature type="compositionally biased region" description="Basic and acidic residues" evidence="9">
    <location>
        <begin position="92"/>
        <end position="114"/>
    </location>
</feature>
<keyword evidence="4 7" id="KW-0479">Metal-binding</keyword>
<feature type="domain" description="ShKT" evidence="10">
    <location>
        <begin position="206"/>
        <end position="240"/>
    </location>
</feature>